<reference evidence="2 3" key="2">
    <citation type="submission" date="2007-01" db="EMBL/GenBank/DDBJ databases">
        <title>Sequencing of the draft genome and assembly of Thermosinus carboxydivorans Nor1.</title>
        <authorList>
            <consortium name="US DOE Joint Genome Institute (JGI-PGF)"/>
            <person name="Copeland A."/>
            <person name="Lucas S."/>
            <person name="Lapidus A."/>
            <person name="Barry K."/>
            <person name="Glavina del Rio T."/>
            <person name="Dalin E."/>
            <person name="Tice H."/>
            <person name="Bruce D."/>
            <person name="Pitluck S."/>
            <person name="Richardson P."/>
        </authorList>
    </citation>
    <scope>NUCLEOTIDE SEQUENCE [LARGE SCALE GENOMIC DNA]</scope>
    <source>
        <strain evidence="2 3">Nor1</strain>
    </source>
</reference>
<feature type="domain" description="Putative restriction endonuclease" evidence="1">
    <location>
        <begin position="34"/>
        <end position="199"/>
    </location>
</feature>
<evidence type="ECO:0000313" key="3">
    <source>
        <dbReference type="Proteomes" id="UP000005139"/>
    </source>
</evidence>
<dbReference type="InterPro" id="IPR011335">
    <property type="entry name" value="Restrct_endonuc-II-like"/>
</dbReference>
<dbReference type="InterPro" id="IPR012296">
    <property type="entry name" value="Nuclease_put_TT1808"/>
</dbReference>
<reference evidence="2 3" key="1">
    <citation type="submission" date="2007-01" db="EMBL/GenBank/DDBJ databases">
        <title>Annotation of the draft genome assembly of Thermosinus carboxydivorans Nor1.</title>
        <authorList>
            <consortium name="US DOE Joint Genome Institute (JGI-ORNL)"/>
            <person name="Larimer F."/>
            <person name="Land M."/>
            <person name="Hauser L."/>
        </authorList>
    </citation>
    <scope>NUCLEOTIDE SEQUENCE [LARGE SCALE GENOMIC DNA]</scope>
    <source>
        <strain evidence="2 3">Nor1</strain>
    </source>
</reference>
<dbReference type="Gene3D" id="3.90.1570.10">
    <property type="entry name" value="tt1808, chain A"/>
    <property type="match status" value="1"/>
</dbReference>
<organism evidence="2 3">
    <name type="scientific">Thermosinus carboxydivorans Nor1</name>
    <dbReference type="NCBI Taxonomy" id="401526"/>
    <lineage>
        <taxon>Bacteria</taxon>
        <taxon>Bacillati</taxon>
        <taxon>Bacillota</taxon>
        <taxon>Negativicutes</taxon>
        <taxon>Selenomonadales</taxon>
        <taxon>Sporomusaceae</taxon>
        <taxon>Thermosinus</taxon>
    </lineage>
</organism>
<evidence type="ECO:0000313" key="2">
    <source>
        <dbReference type="EMBL" id="EAX46796.1"/>
    </source>
</evidence>
<dbReference type="eggNOG" id="COG4636">
    <property type="taxonomic scope" value="Bacteria"/>
</dbReference>
<name>A1HT29_9FIRM</name>
<dbReference type="Pfam" id="PF05685">
    <property type="entry name" value="Uma2"/>
    <property type="match status" value="1"/>
</dbReference>
<dbReference type="InterPro" id="IPR008538">
    <property type="entry name" value="Uma2"/>
</dbReference>
<sequence>MVCLGAAGGALMQECFRETAVRYGLPVKERYTYEDYARLPEGAPLQLIGGKLVMTPAPGKTHQQVVKKLFRLLDDYVEQQKGGEVHFAPRDVELAPHEVYQPDILFISRERLAISTEDKVAGAPDLVVEVLSPATAYYDLRKKFRAYERYGVREYWIADPEEKSIEVYALDGGKFVLASRAEVAGEVASQVLAGLTVDVGKVFGGQA</sequence>
<evidence type="ECO:0000259" key="1">
    <source>
        <dbReference type="Pfam" id="PF05685"/>
    </source>
</evidence>
<dbReference type="CDD" id="cd06260">
    <property type="entry name" value="DUF820-like"/>
    <property type="match status" value="1"/>
</dbReference>
<dbReference type="Proteomes" id="UP000005139">
    <property type="component" value="Unassembled WGS sequence"/>
</dbReference>
<protein>
    <recommendedName>
        <fullName evidence="1">Putative restriction endonuclease domain-containing protein</fullName>
    </recommendedName>
</protein>
<keyword evidence="3" id="KW-1185">Reference proteome</keyword>
<dbReference type="SUPFAM" id="SSF52980">
    <property type="entry name" value="Restriction endonuclease-like"/>
    <property type="match status" value="1"/>
</dbReference>
<comment type="caution">
    <text evidence="2">The sequence shown here is derived from an EMBL/GenBank/DDBJ whole genome shotgun (WGS) entry which is preliminary data.</text>
</comment>
<gene>
    <name evidence="2" type="ORF">TcarDRAFT_0760</name>
</gene>
<proteinExistence type="predicted"/>
<dbReference type="PANTHER" id="PTHR34107:SF4">
    <property type="entry name" value="SLL1222 PROTEIN"/>
    <property type="match status" value="1"/>
</dbReference>
<accession>A1HT29</accession>
<dbReference type="AlphaFoldDB" id="A1HT29"/>
<dbReference type="PANTHER" id="PTHR34107">
    <property type="entry name" value="SLL0198 PROTEIN-RELATED"/>
    <property type="match status" value="1"/>
</dbReference>
<dbReference type="EMBL" id="AAWL01000021">
    <property type="protein sequence ID" value="EAX46796.1"/>
    <property type="molecule type" value="Genomic_DNA"/>
</dbReference>